<dbReference type="SMART" id="SM01234">
    <property type="entry name" value="Haemolytic"/>
    <property type="match status" value="1"/>
</dbReference>
<proteinExistence type="inferred from homology"/>
<evidence type="ECO:0000256" key="2">
    <source>
        <dbReference type="SAM" id="MobiDB-lite"/>
    </source>
</evidence>
<dbReference type="EMBL" id="BNAT01000022">
    <property type="protein sequence ID" value="GHE38170.1"/>
    <property type="molecule type" value="Genomic_DNA"/>
</dbReference>
<comment type="subcellular location">
    <subcellularLocation>
        <location evidence="1">Cell membrane</location>
        <topology evidence="1">Peripheral membrane protein</topology>
        <orientation evidence="1">Cytoplasmic side</orientation>
    </subcellularLocation>
</comment>
<feature type="region of interest" description="Disordered" evidence="2">
    <location>
        <begin position="150"/>
        <end position="171"/>
    </location>
</feature>
<dbReference type="PANTHER" id="PTHR33383:SF1">
    <property type="entry name" value="MEMBRANE PROTEIN INSERTION EFFICIENCY FACTOR-RELATED"/>
    <property type="match status" value="1"/>
</dbReference>
<dbReference type="AlphaFoldDB" id="A0A918Z5H4"/>
<sequence>MTWGDSGARRARRQQRQARREHQGQDRRDNRCCRCLEGCLDVSVWWNTVTAPCREVAALTALLTVSTLVTARPAVRSPDPAAPAPRGRAACALYSAVVHYRRRISPATPPRCPYTPTCSTYAVQALHRHGALRGGLLTIRRLLRCTPAEAERRHGVDPVPADRRPDRPKSG</sequence>
<dbReference type="PANTHER" id="PTHR33383">
    <property type="entry name" value="MEMBRANE PROTEIN INSERTION EFFICIENCY FACTOR-RELATED"/>
    <property type="match status" value="1"/>
</dbReference>
<dbReference type="NCBIfam" id="TIGR00278">
    <property type="entry name" value="membrane protein insertion efficiency factor YidD"/>
    <property type="match status" value="1"/>
</dbReference>
<keyword evidence="1" id="KW-0472">Membrane</keyword>
<dbReference type="GO" id="GO:0005886">
    <property type="term" value="C:plasma membrane"/>
    <property type="evidence" value="ECO:0007669"/>
    <property type="project" value="UniProtKB-SubCell"/>
</dbReference>
<comment type="similarity">
    <text evidence="1">Belongs to the UPF0161 family.</text>
</comment>
<name>A0A918Z5H4_9ACTN</name>
<accession>A0A918Z5H4</accession>
<dbReference type="Proteomes" id="UP000603227">
    <property type="component" value="Unassembled WGS sequence"/>
</dbReference>
<keyword evidence="1" id="KW-1003">Cell membrane</keyword>
<dbReference type="InterPro" id="IPR002696">
    <property type="entry name" value="Membr_insert_effic_factor_YidD"/>
</dbReference>
<comment type="caution">
    <text evidence="3">The sequence shown here is derived from an EMBL/GenBank/DDBJ whole genome shotgun (WGS) entry which is preliminary data.</text>
</comment>
<evidence type="ECO:0000313" key="4">
    <source>
        <dbReference type="Proteomes" id="UP000603227"/>
    </source>
</evidence>
<dbReference type="Pfam" id="PF01809">
    <property type="entry name" value="YidD"/>
    <property type="match status" value="1"/>
</dbReference>
<keyword evidence="4" id="KW-1185">Reference proteome</keyword>
<dbReference type="HAMAP" id="MF_00386">
    <property type="entry name" value="UPF0161_YidD"/>
    <property type="match status" value="1"/>
</dbReference>
<protein>
    <recommendedName>
        <fullName evidence="1">Putative membrane protein insertion efficiency factor</fullName>
    </recommendedName>
</protein>
<gene>
    <name evidence="3" type="ORF">GCM10017771_56680</name>
</gene>
<comment type="function">
    <text evidence="1">Could be involved in insertion of integral membrane proteins into the membrane.</text>
</comment>
<organism evidence="3 4">
    <name type="scientific">Streptomyces capitiformicae</name>
    <dbReference type="NCBI Taxonomy" id="2014920"/>
    <lineage>
        <taxon>Bacteria</taxon>
        <taxon>Bacillati</taxon>
        <taxon>Actinomycetota</taxon>
        <taxon>Actinomycetes</taxon>
        <taxon>Kitasatosporales</taxon>
        <taxon>Streptomycetaceae</taxon>
        <taxon>Streptomyces</taxon>
    </lineage>
</organism>
<reference evidence="3" key="2">
    <citation type="submission" date="2020-09" db="EMBL/GenBank/DDBJ databases">
        <authorList>
            <person name="Sun Q."/>
            <person name="Zhou Y."/>
        </authorList>
    </citation>
    <scope>NUCLEOTIDE SEQUENCE</scope>
    <source>
        <strain evidence="3">CGMCC 4.7403</strain>
    </source>
</reference>
<evidence type="ECO:0000313" key="3">
    <source>
        <dbReference type="EMBL" id="GHE38170.1"/>
    </source>
</evidence>
<reference evidence="3" key="1">
    <citation type="journal article" date="2014" name="Int. J. Syst. Evol. Microbiol.">
        <title>Complete genome sequence of Corynebacterium casei LMG S-19264T (=DSM 44701T), isolated from a smear-ripened cheese.</title>
        <authorList>
            <consortium name="US DOE Joint Genome Institute (JGI-PGF)"/>
            <person name="Walter F."/>
            <person name="Albersmeier A."/>
            <person name="Kalinowski J."/>
            <person name="Ruckert C."/>
        </authorList>
    </citation>
    <scope>NUCLEOTIDE SEQUENCE</scope>
    <source>
        <strain evidence="3">CGMCC 4.7403</strain>
    </source>
</reference>
<feature type="region of interest" description="Disordered" evidence="2">
    <location>
        <begin position="1"/>
        <end position="23"/>
    </location>
</feature>
<evidence type="ECO:0000256" key="1">
    <source>
        <dbReference type="HAMAP-Rule" id="MF_00386"/>
    </source>
</evidence>